<evidence type="ECO:0000256" key="8">
    <source>
        <dbReference type="SAM" id="MobiDB-lite"/>
    </source>
</evidence>
<sequence length="368" mass="39355">MKKRFSEGFFAGRPLRHRSIRSQDSCYFSFPGTNGTTTFDLFDSETGQDLTLSPPTFANSTEAFVNDNSDSLGVPGDADTVGSSEDVKNAPDSSKLSVKKSRPKAASPNRQGPQQCQVCGKVFGNASALAKHKLTHSDERKYVCTMCGKAFKRQDHLNGHMLTHRNKKPYECKAEGCGKSYCDARSLRRHTENHHTGGGGGGGGPSGSREYAPPPAQQSQSYPASSSPASSTTGTPAKAPSHLQQLLSNDSSSSAVCSTSSSKGVNNDGLTKQQLDLIHQIMQQTQQSSGAQKQPQKSVSSSSGNSGGASTKTTTLAKTKTWALQVGHHRITNNNCGGESDSEKMSYVREEFRAESDTKTEKVLFGTD</sequence>
<dbReference type="Gene3D" id="3.30.160.60">
    <property type="entry name" value="Classic Zinc Finger"/>
    <property type="match status" value="3"/>
</dbReference>
<name>A0AAW2HHU5_9NEOP</name>
<evidence type="ECO:0000313" key="10">
    <source>
        <dbReference type="EMBL" id="KAL0269088.1"/>
    </source>
</evidence>
<evidence type="ECO:0000256" key="5">
    <source>
        <dbReference type="ARBA" id="ARBA00022833"/>
    </source>
</evidence>
<feature type="region of interest" description="Disordered" evidence="8">
    <location>
        <begin position="283"/>
        <end position="315"/>
    </location>
</feature>
<dbReference type="PROSITE" id="PS00028">
    <property type="entry name" value="ZINC_FINGER_C2H2_1"/>
    <property type="match status" value="3"/>
</dbReference>
<keyword evidence="6" id="KW-0539">Nucleus</keyword>
<accession>A0AAW2HHU5</accession>
<evidence type="ECO:0000256" key="4">
    <source>
        <dbReference type="ARBA" id="ARBA00022771"/>
    </source>
</evidence>
<evidence type="ECO:0000256" key="2">
    <source>
        <dbReference type="ARBA" id="ARBA00022723"/>
    </source>
</evidence>
<keyword evidence="4 7" id="KW-0863">Zinc-finger</keyword>
<keyword evidence="2" id="KW-0479">Metal-binding</keyword>
<dbReference type="EMBL" id="JARGDH010000004">
    <property type="protein sequence ID" value="KAL0269088.1"/>
    <property type="molecule type" value="Genomic_DNA"/>
</dbReference>
<dbReference type="Pfam" id="PF00096">
    <property type="entry name" value="zf-C2H2"/>
    <property type="match status" value="3"/>
</dbReference>
<proteinExistence type="predicted"/>
<comment type="subcellular location">
    <subcellularLocation>
        <location evidence="1">Nucleus</location>
    </subcellularLocation>
</comment>
<dbReference type="GO" id="GO:0008270">
    <property type="term" value="F:zinc ion binding"/>
    <property type="evidence" value="ECO:0007669"/>
    <property type="project" value="UniProtKB-KW"/>
</dbReference>
<evidence type="ECO:0000259" key="9">
    <source>
        <dbReference type="PROSITE" id="PS50157"/>
    </source>
</evidence>
<dbReference type="GO" id="GO:0000978">
    <property type="term" value="F:RNA polymerase II cis-regulatory region sequence-specific DNA binding"/>
    <property type="evidence" value="ECO:0007669"/>
    <property type="project" value="TreeGrafter"/>
</dbReference>
<dbReference type="PROSITE" id="PS50157">
    <property type="entry name" value="ZINC_FINGER_C2H2_2"/>
    <property type="match status" value="3"/>
</dbReference>
<dbReference type="FunFam" id="3.30.160.60:FF:000656">
    <property type="entry name" value="Zinc finger protein 541"/>
    <property type="match status" value="1"/>
</dbReference>
<evidence type="ECO:0000256" key="3">
    <source>
        <dbReference type="ARBA" id="ARBA00022737"/>
    </source>
</evidence>
<feature type="domain" description="C2H2-type" evidence="9">
    <location>
        <begin position="142"/>
        <end position="169"/>
    </location>
</feature>
<evidence type="ECO:0000256" key="6">
    <source>
        <dbReference type="ARBA" id="ARBA00023242"/>
    </source>
</evidence>
<feature type="compositionally biased region" description="Gly residues" evidence="8">
    <location>
        <begin position="196"/>
        <end position="206"/>
    </location>
</feature>
<dbReference type="SUPFAM" id="SSF57667">
    <property type="entry name" value="beta-beta-alpha zinc fingers"/>
    <property type="match status" value="2"/>
</dbReference>
<feature type="compositionally biased region" description="Low complexity" evidence="8">
    <location>
        <begin position="248"/>
        <end position="262"/>
    </location>
</feature>
<dbReference type="GO" id="GO:0031519">
    <property type="term" value="C:PcG protein complex"/>
    <property type="evidence" value="ECO:0007669"/>
    <property type="project" value="TreeGrafter"/>
</dbReference>
<protein>
    <recommendedName>
        <fullName evidence="9">C2H2-type domain-containing protein</fullName>
    </recommendedName>
</protein>
<feature type="compositionally biased region" description="Polar residues" evidence="8">
    <location>
        <begin position="61"/>
        <end position="71"/>
    </location>
</feature>
<dbReference type="GO" id="GO:0000981">
    <property type="term" value="F:DNA-binding transcription factor activity, RNA polymerase II-specific"/>
    <property type="evidence" value="ECO:0007669"/>
    <property type="project" value="TreeGrafter"/>
</dbReference>
<dbReference type="InterPro" id="IPR013087">
    <property type="entry name" value="Znf_C2H2_type"/>
</dbReference>
<evidence type="ECO:0000256" key="1">
    <source>
        <dbReference type="ARBA" id="ARBA00004123"/>
    </source>
</evidence>
<dbReference type="FunFam" id="3.30.160.60:FF:000744">
    <property type="entry name" value="zinc finger E-box-binding homeobox 1"/>
    <property type="match status" value="1"/>
</dbReference>
<dbReference type="PANTHER" id="PTHR14003:SF19">
    <property type="entry name" value="YY2 TRANSCRIPTION FACTOR"/>
    <property type="match status" value="1"/>
</dbReference>
<feature type="compositionally biased region" description="Low complexity" evidence="8">
    <location>
        <begin position="217"/>
        <end position="241"/>
    </location>
</feature>
<reference evidence="10" key="1">
    <citation type="journal article" date="2024" name="Gigascience">
        <title>Chromosome-level genome of the poultry shaft louse Menopon gallinae provides insight into the host-switching and adaptive evolution of parasitic lice.</title>
        <authorList>
            <person name="Xu Y."/>
            <person name="Ma L."/>
            <person name="Liu S."/>
            <person name="Liang Y."/>
            <person name="Liu Q."/>
            <person name="He Z."/>
            <person name="Tian L."/>
            <person name="Duan Y."/>
            <person name="Cai W."/>
            <person name="Li H."/>
            <person name="Song F."/>
        </authorList>
    </citation>
    <scope>NUCLEOTIDE SEQUENCE</scope>
    <source>
        <strain evidence="10">Cailab_2023a</strain>
    </source>
</reference>
<evidence type="ECO:0000256" key="7">
    <source>
        <dbReference type="PROSITE-ProRule" id="PRU00042"/>
    </source>
</evidence>
<dbReference type="AlphaFoldDB" id="A0AAW2HHU5"/>
<comment type="caution">
    <text evidence="10">The sequence shown here is derived from an EMBL/GenBank/DDBJ whole genome shotgun (WGS) entry which is preliminary data.</text>
</comment>
<dbReference type="PANTHER" id="PTHR14003">
    <property type="entry name" value="TRANSCRIPTIONAL REPRESSOR PROTEIN YY"/>
    <property type="match status" value="1"/>
</dbReference>
<dbReference type="SMART" id="SM00355">
    <property type="entry name" value="ZnF_C2H2"/>
    <property type="match status" value="3"/>
</dbReference>
<dbReference type="GO" id="GO:0005667">
    <property type="term" value="C:transcription regulator complex"/>
    <property type="evidence" value="ECO:0007669"/>
    <property type="project" value="TreeGrafter"/>
</dbReference>
<feature type="region of interest" description="Disordered" evidence="8">
    <location>
        <begin position="191"/>
        <end position="268"/>
    </location>
</feature>
<feature type="domain" description="C2H2-type" evidence="9">
    <location>
        <begin position="114"/>
        <end position="141"/>
    </location>
</feature>
<gene>
    <name evidence="10" type="ORF">PYX00_006924</name>
</gene>
<dbReference type="InterPro" id="IPR036236">
    <property type="entry name" value="Znf_C2H2_sf"/>
</dbReference>
<feature type="domain" description="C2H2-type" evidence="9">
    <location>
        <begin position="170"/>
        <end position="197"/>
    </location>
</feature>
<feature type="region of interest" description="Disordered" evidence="8">
    <location>
        <begin position="61"/>
        <end position="114"/>
    </location>
</feature>
<dbReference type="GO" id="GO:0000785">
    <property type="term" value="C:chromatin"/>
    <property type="evidence" value="ECO:0007669"/>
    <property type="project" value="TreeGrafter"/>
</dbReference>
<keyword evidence="3" id="KW-0677">Repeat</keyword>
<keyword evidence="5" id="KW-0862">Zinc</keyword>
<organism evidence="10">
    <name type="scientific">Menopon gallinae</name>
    <name type="common">poultry shaft louse</name>
    <dbReference type="NCBI Taxonomy" id="328185"/>
    <lineage>
        <taxon>Eukaryota</taxon>
        <taxon>Metazoa</taxon>
        <taxon>Ecdysozoa</taxon>
        <taxon>Arthropoda</taxon>
        <taxon>Hexapoda</taxon>
        <taxon>Insecta</taxon>
        <taxon>Pterygota</taxon>
        <taxon>Neoptera</taxon>
        <taxon>Paraneoptera</taxon>
        <taxon>Psocodea</taxon>
        <taxon>Troctomorpha</taxon>
        <taxon>Phthiraptera</taxon>
        <taxon>Amblycera</taxon>
        <taxon>Menoponidae</taxon>
        <taxon>Menopon</taxon>
    </lineage>
</organism>